<feature type="transmembrane region" description="Helical" evidence="7">
    <location>
        <begin position="272"/>
        <end position="294"/>
    </location>
</feature>
<dbReference type="GO" id="GO:0005886">
    <property type="term" value="C:plasma membrane"/>
    <property type="evidence" value="ECO:0007669"/>
    <property type="project" value="UniProtKB-SubCell"/>
</dbReference>
<evidence type="ECO:0000256" key="1">
    <source>
        <dbReference type="ARBA" id="ARBA00004651"/>
    </source>
</evidence>
<dbReference type="Pfam" id="PF00528">
    <property type="entry name" value="BPD_transp_1"/>
    <property type="match status" value="1"/>
</dbReference>
<dbReference type="AlphaFoldDB" id="A0A4Q7UUF4"/>
<sequence>MSRGGSPPEATSRDTSLGDARGPEGILGDAPRREGTPRDTVVVAPGSGRGGSVGAASVLGRVVPAAVIVLALLVVWQVAVTVLGTQPQVLPSPLRVLEQGWAFRDALWTNTVPTVQVTAVGFAVSLAVAWTLAVVVDFSPWLRRALVPLLVASQTLPIIAIAPLLIIWFGFGLLPKVLVIALVTFFPIAVGLIEGFAATDRDATSLLRSMGASRWQQFRYVRLPGAMPSFFTALRIGITYAVTGAIFAEYVGARSGLGIFMQLQKNSFRTDLVLAAVLVTALLSVALFGLTYLVQRVLVPWYRPDRGTS</sequence>
<comment type="subcellular location">
    <subcellularLocation>
        <location evidence="1 7">Cell membrane</location>
        <topology evidence="1 7">Multi-pass membrane protein</topology>
    </subcellularLocation>
</comment>
<feature type="transmembrane region" description="Helical" evidence="7">
    <location>
        <begin position="62"/>
        <end position="84"/>
    </location>
</feature>
<evidence type="ECO:0000256" key="6">
    <source>
        <dbReference type="ARBA" id="ARBA00023136"/>
    </source>
</evidence>
<dbReference type="SUPFAM" id="SSF161098">
    <property type="entry name" value="MetI-like"/>
    <property type="match status" value="1"/>
</dbReference>
<evidence type="ECO:0000256" key="3">
    <source>
        <dbReference type="ARBA" id="ARBA00022475"/>
    </source>
</evidence>
<dbReference type="CDD" id="cd06261">
    <property type="entry name" value="TM_PBP2"/>
    <property type="match status" value="1"/>
</dbReference>
<evidence type="ECO:0000313" key="10">
    <source>
        <dbReference type="EMBL" id="RZT85376.1"/>
    </source>
</evidence>
<dbReference type="InterPro" id="IPR035906">
    <property type="entry name" value="MetI-like_sf"/>
</dbReference>
<keyword evidence="5 7" id="KW-1133">Transmembrane helix</keyword>
<keyword evidence="6 7" id="KW-0472">Membrane</keyword>
<feature type="transmembrane region" description="Helical" evidence="7">
    <location>
        <begin position="177"/>
        <end position="199"/>
    </location>
</feature>
<keyword evidence="4 7" id="KW-0812">Transmembrane</keyword>
<feature type="transmembrane region" description="Helical" evidence="7">
    <location>
        <begin position="220"/>
        <end position="252"/>
    </location>
</feature>
<dbReference type="EMBL" id="SHKL01000001">
    <property type="protein sequence ID" value="RZT85376.1"/>
    <property type="molecule type" value="Genomic_DNA"/>
</dbReference>
<evidence type="ECO:0000256" key="5">
    <source>
        <dbReference type="ARBA" id="ARBA00022989"/>
    </source>
</evidence>
<evidence type="ECO:0000256" key="4">
    <source>
        <dbReference type="ARBA" id="ARBA00022692"/>
    </source>
</evidence>
<gene>
    <name evidence="10" type="ORF">EV383_2241</name>
</gene>
<name>A0A4Q7UUF4_PSEST</name>
<dbReference type="Gene3D" id="1.10.3720.10">
    <property type="entry name" value="MetI-like"/>
    <property type="match status" value="1"/>
</dbReference>
<evidence type="ECO:0000256" key="7">
    <source>
        <dbReference type="RuleBase" id="RU363032"/>
    </source>
</evidence>
<dbReference type="InterPro" id="IPR000515">
    <property type="entry name" value="MetI-like"/>
</dbReference>
<evidence type="ECO:0000256" key="2">
    <source>
        <dbReference type="ARBA" id="ARBA00022448"/>
    </source>
</evidence>
<comment type="caution">
    <text evidence="10">The sequence shown here is derived from an EMBL/GenBank/DDBJ whole genome shotgun (WGS) entry which is preliminary data.</text>
</comment>
<evidence type="ECO:0000259" key="9">
    <source>
        <dbReference type="PROSITE" id="PS50928"/>
    </source>
</evidence>
<evidence type="ECO:0000313" key="11">
    <source>
        <dbReference type="Proteomes" id="UP000291591"/>
    </source>
</evidence>
<keyword evidence="2 7" id="KW-0813">Transport</keyword>
<protein>
    <submittedName>
        <fullName evidence="10">ABC-type nitrate/sulfonate/bicarbonate transport system permease component</fullName>
    </submittedName>
</protein>
<feature type="domain" description="ABC transmembrane type-1" evidence="9">
    <location>
        <begin position="111"/>
        <end position="291"/>
    </location>
</feature>
<proteinExistence type="inferred from homology"/>
<evidence type="ECO:0000256" key="8">
    <source>
        <dbReference type="SAM" id="MobiDB-lite"/>
    </source>
</evidence>
<feature type="transmembrane region" description="Helical" evidence="7">
    <location>
        <begin position="145"/>
        <end position="171"/>
    </location>
</feature>
<dbReference type="Proteomes" id="UP000291591">
    <property type="component" value="Unassembled WGS sequence"/>
</dbReference>
<feature type="region of interest" description="Disordered" evidence="8">
    <location>
        <begin position="1"/>
        <end position="46"/>
    </location>
</feature>
<organism evidence="10 11">
    <name type="scientific">Pseudonocardia sediminis</name>
    <dbReference type="NCBI Taxonomy" id="1397368"/>
    <lineage>
        <taxon>Bacteria</taxon>
        <taxon>Bacillati</taxon>
        <taxon>Actinomycetota</taxon>
        <taxon>Actinomycetes</taxon>
        <taxon>Pseudonocardiales</taxon>
        <taxon>Pseudonocardiaceae</taxon>
        <taxon>Pseudonocardia</taxon>
    </lineage>
</organism>
<dbReference type="GO" id="GO:0055085">
    <property type="term" value="P:transmembrane transport"/>
    <property type="evidence" value="ECO:0007669"/>
    <property type="project" value="InterPro"/>
</dbReference>
<dbReference type="PANTHER" id="PTHR30151:SF20">
    <property type="entry name" value="ABC TRANSPORTER PERMEASE PROTEIN HI_0355-RELATED"/>
    <property type="match status" value="1"/>
</dbReference>
<comment type="similarity">
    <text evidence="7">Belongs to the binding-protein-dependent transport system permease family.</text>
</comment>
<dbReference type="PROSITE" id="PS50928">
    <property type="entry name" value="ABC_TM1"/>
    <property type="match status" value="1"/>
</dbReference>
<feature type="transmembrane region" description="Helical" evidence="7">
    <location>
        <begin position="117"/>
        <end position="138"/>
    </location>
</feature>
<keyword evidence="11" id="KW-1185">Reference proteome</keyword>
<reference evidence="10 11" key="1">
    <citation type="submission" date="2019-02" db="EMBL/GenBank/DDBJ databases">
        <title>Sequencing the genomes of 1000 actinobacteria strains.</title>
        <authorList>
            <person name="Klenk H.-P."/>
        </authorList>
    </citation>
    <scope>NUCLEOTIDE SEQUENCE [LARGE SCALE GENOMIC DNA]</scope>
    <source>
        <strain evidence="10 11">DSM 45779</strain>
    </source>
</reference>
<keyword evidence="3" id="KW-1003">Cell membrane</keyword>
<accession>A0A4Q7UUF4</accession>
<dbReference type="PANTHER" id="PTHR30151">
    <property type="entry name" value="ALKANE SULFONATE ABC TRANSPORTER-RELATED, MEMBRANE SUBUNIT"/>
    <property type="match status" value="1"/>
</dbReference>